<evidence type="ECO:0000313" key="11">
    <source>
        <dbReference type="EMBL" id="OXA62407.1"/>
    </source>
</evidence>
<proteinExistence type="predicted"/>
<keyword evidence="6 7" id="KW-0067">ATP-binding</keyword>
<dbReference type="Pfam" id="PF12474">
    <property type="entry name" value="PKK"/>
    <property type="match status" value="2"/>
</dbReference>
<keyword evidence="8" id="KW-0175">Coiled coil</keyword>
<feature type="region of interest" description="Disordered" evidence="9">
    <location>
        <begin position="1507"/>
        <end position="1540"/>
    </location>
</feature>
<evidence type="ECO:0000256" key="5">
    <source>
        <dbReference type="ARBA" id="ARBA00022777"/>
    </source>
</evidence>
<dbReference type="InterPro" id="IPR000719">
    <property type="entry name" value="Prot_kinase_dom"/>
</dbReference>
<dbReference type="EMBL" id="LNIX01000001">
    <property type="protein sequence ID" value="OXA62407.1"/>
    <property type="molecule type" value="Genomic_DNA"/>
</dbReference>
<evidence type="ECO:0000313" key="12">
    <source>
        <dbReference type="Proteomes" id="UP000198287"/>
    </source>
</evidence>
<feature type="compositionally biased region" description="Low complexity" evidence="9">
    <location>
        <begin position="447"/>
        <end position="465"/>
    </location>
</feature>
<feature type="region of interest" description="Disordered" evidence="9">
    <location>
        <begin position="907"/>
        <end position="1060"/>
    </location>
</feature>
<feature type="compositionally biased region" description="Low complexity" evidence="9">
    <location>
        <begin position="508"/>
        <end position="523"/>
    </location>
</feature>
<dbReference type="PROSITE" id="PS50011">
    <property type="entry name" value="PROTEIN_KINASE_DOM"/>
    <property type="match status" value="1"/>
</dbReference>
<dbReference type="FunFam" id="1.10.510.10:FF:001091">
    <property type="entry name" value="STE family protein kinase"/>
    <property type="match status" value="1"/>
</dbReference>
<gene>
    <name evidence="11" type="ORF">Fcan01_03993</name>
</gene>
<keyword evidence="5 11" id="KW-0418">Kinase</keyword>
<dbReference type="GO" id="GO:0004674">
    <property type="term" value="F:protein serine/threonine kinase activity"/>
    <property type="evidence" value="ECO:0007669"/>
    <property type="project" value="UniProtKB-KW"/>
</dbReference>
<feature type="compositionally biased region" description="Polar residues" evidence="9">
    <location>
        <begin position="1021"/>
        <end position="1045"/>
    </location>
</feature>
<feature type="domain" description="Protein kinase" evidence="10">
    <location>
        <begin position="45"/>
        <end position="303"/>
    </location>
</feature>
<dbReference type="PROSITE" id="PS00107">
    <property type="entry name" value="PROTEIN_KINASE_ATP"/>
    <property type="match status" value="1"/>
</dbReference>
<dbReference type="SUPFAM" id="SSF56112">
    <property type="entry name" value="Protein kinase-like (PK-like)"/>
    <property type="match status" value="1"/>
</dbReference>
<feature type="compositionally biased region" description="Polar residues" evidence="9">
    <location>
        <begin position="488"/>
        <end position="501"/>
    </location>
</feature>
<evidence type="ECO:0000256" key="1">
    <source>
        <dbReference type="ARBA" id="ARBA00022527"/>
    </source>
</evidence>
<dbReference type="InterPro" id="IPR017441">
    <property type="entry name" value="Protein_kinase_ATP_BS"/>
</dbReference>
<feature type="compositionally biased region" description="Polar residues" evidence="9">
    <location>
        <begin position="1513"/>
        <end position="1540"/>
    </location>
</feature>
<keyword evidence="2" id="KW-0597">Phosphoprotein</keyword>
<dbReference type="InterPro" id="IPR022165">
    <property type="entry name" value="PKK"/>
</dbReference>
<dbReference type="Gene3D" id="3.30.200.20">
    <property type="entry name" value="Phosphorylase Kinase, domain 1"/>
    <property type="match status" value="1"/>
</dbReference>
<evidence type="ECO:0000256" key="2">
    <source>
        <dbReference type="ARBA" id="ARBA00022553"/>
    </source>
</evidence>
<feature type="compositionally biased region" description="Polar residues" evidence="9">
    <location>
        <begin position="951"/>
        <end position="962"/>
    </location>
</feature>
<evidence type="ECO:0000256" key="8">
    <source>
        <dbReference type="SAM" id="Coils"/>
    </source>
</evidence>
<accession>A0A226EZ30</accession>
<feature type="compositionally biased region" description="Basic and acidic residues" evidence="9">
    <location>
        <begin position="524"/>
        <end position="534"/>
    </location>
</feature>
<protein>
    <submittedName>
        <fullName evidence="11">STE20-like serine/threonine-protein kinase</fullName>
    </submittedName>
</protein>
<dbReference type="SMART" id="SM00220">
    <property type="entry name" value="S_TKc"/>
    <property type="match status" value="1"/>
</dbReference>
<dbReference type="STRING" id="158441.A0A226EZ30"/>
<name>A0A226EZ30_FOLCA</name>
<feature type="coiled-coil region" evidence="8">
    <location>
        <begin position="1176"/>
        <end position="1282"/>
    </location>
</feature>
<feature type="compositionally biased region" description="Basic and acidic residues" evidence="9">
    <location>
        <begin position="1006"/>
        <end position="1020"/>
    </location>
</feature>
<dbReference type="InterPro" id="IPR051585">
    <property type="entry name" value="STE20_Ser/Thr_Kinases"/>
</dbReference>
<dbReference type="GO" id="GO:0005524">
    <property type="term" value="F:ATP binding"/>
    <property type="evidence" value="ECO:0007669"/>
    <property type="project" value="UniProtKB-UniRule"/>
</dbReference>
<sequence>MSFFSGLKKAFNFGGGIRGNDGSGQSRCRKLPTILRMEVDPAGFWDFIGELGDGAFGKVYKARHKETHVLAAAKMCRLEGDEDLDDFRVEIDILADCRHPNVVSLFDAYCMDSKLWLLLEYCDGGALDSIMLELEHALSESQIAFVTSQLCIALSYLHDNKVIHRDLKAGNVLVTASGGVKLADFGVSAKNKYTLQKHDTFIGTPYWMAPEVVMCETFKDNPYDYKVDIWSLGITLIECAEMEPPHHELSPMRVVLKIQRGDPPKLTKPTAYTPEFNSFLAKCLIKDPNHRPTAQELLHHPFITRATDSKPIRDLVLEFKAEVVEEVTVDEDMERSSQLNVEIVEPTDSSVPEPAAPATPKDQAAFRLPETPPKSNASVEKRGVPVSNSEESQAKRVKQTSPIPPPPPISSEKEKENNKRENNKPKEKRPAPKPPIEKSLSVPERGSSSNSSNFNSKSTPNSTPNHKSTNNVPQQNDFVISPPKSPVVDNTHNNSNSTKVQLSKDVVKVSSPSDRQNKQQQEVQTEKQKKKENENGNAAEIHNHVTKNKSREEGEMESVQNNGHVTPVKDLEIDRISPTQNRPPSTESRKSGSSSGGREAERRRREADEEQRIILRREEEEKMSRPSSESNHKQQRGRREKDVPAPAAPVIRVSPEPTSSTHEGQEFDEHQHNRKAVQVVHHHDDHPKATHSNAKPGKGRSAKNKRKNHNAPSVAVLNDSSAVTIVPVSPSPPVSIVSVNSGSGDSTDPVPATGTVVTVNSYPDSVTLSPSDQVVVVANSTNKTWLSSKDVTDESSIQSGSDVESTTTSCRNKAIRSQKLDDSEVIVSTPDIYEQNLNISHISVVSVGDERIGESWTPSRGNVSAIMLQQDSADDAPISIIVEGTTIEATDVDAVPEMMESNKRRLEKHNKAPRHNPHEDAANAPPVLRRAAGGGEKGQKTRPSSVGAVLSQGQGSWPSKGSGNKEKNMVSTSLKDIPVQIYEEKSTSSLDRSGSKSKPNGGIEQDEFKKPSHTRNRSDAESISTSTSQNSNKENLLESSPSPAESTVAGDEVTEVVLRRKTDSKERARLREEINYKKKTRKRTRKFEVDGVMVTTTTSKVVYGDDDDSITNYHLNRKQELREFKLLQKQEKKQCQDLNLRAHIAFEAQEKRLEQETANINRAFDTDMEHKARLQKQQVEKTETNQESELKQMSKRIRSDQEKELRLFREGLKQEVKLLKQEIDQLPKEQRKNAWRLRKEQLDRDQNDRERQFLEKLNESHNSRMKQENEAHRARIAAMERQYLEEKHGRIRRYHVTSWDTEEAHMKERHQMKKRQIKESFNLQRQQMLIRHDKELDHHRRVSMRKEDELLKRQAAEKRALPKRIRSEMKIRELMFRESLRIHAPGSNPATGPEDEKDRLRKFQEQEKKKYKAEQQRLEEKHNRQLEEIRGNIEATKRELEQLQNEKRADLTQHEDSKVKELDEVCFQSLRTFKLELPYKLGVIEEEFNVQLMEQNKFYGDMMTGPDRGPNVSFRSSSTLNSGTTTPLPASSYSSLESET</sequence>
<keyword evidence="1" id="KW-0723">Serine/threonine-protein kinase</keyword>
<dbReference type="Pfam" id="PF00069">
    <property type="entry name" value="Pkinase"/>
    <property type="match status" value="1"/>
</dbReference>
<feature type="coiled-coil region" evidence="8">
    <location>
        <begin position="1401"/>
        <end position="1457"/>
    </location>
</feature>
<feature type="compositionally biased region" description="Polar residues" evidence="9">
    <location>
        <begin position="466"/>
        <end position="478"/>
    </location>
</feature>
<evidence type="ECO:0000256" key="4">
    <source>
        <dbReference type="ARBA" id="ARBA00022741"/>
    </source>
</evidence>
<evidence type="ECO:0000256" key="7">
    <source>
        <dbReference type="PROSITE-ProRule" id="PRU10141"/>
    </source>
</evidence>
<evidence type="ECO:0000256" key="3">
    <source>
        <dbReference type="ARBA" id="ARBA00022679"/>
    </source>
</evidence>
<keyword evidence="12" id="KW-1185">Reference proteome</keyword>
<feature type="compositionally biased region" description="Basic residues" evidence="9">
    <location>
        <begin position="697"/>
        <end position="709"/>
    </location>
</feature>
<feature type="region of interest" description="Disordered" evidence="9">
    <location>
        <begin position="330"/>
        <end position="716"/>
    </location>
</feature>
<keyword evidence="3" id="KW-0808">Transferase</keyword>
<dbReference type="OrthoDB" id="10027016at2759"/>
<feature type="compositionally biased region" description="Polar residues" evidence="9">
    <location>
        <begin position="987"/>
        <end position="998"/>
    </location>
</feature>
<feature type="binding site" evidence="7">
    <location>
        <position position="74"/>
    </location>
    <ligand>
        <name>ATP</name>
        <dbReference type="ChEBI" id="CHEBI:30616"/>
    </ligand>
</feature>
<dbReference type="Proteomes" id="UP000198287">
    <property type="component" value="Unassembled WGS sequence"/>
</dbReference>
<feature type="compositionally biased region" description="Basic and acidic residues" evidence="9">
    <location>
        <begin position="411"/>
        <end position="430"/>
    </location>
</feature>
<dbReference type="PROSITE" id="PS00108">
    <property type="entry name" value="PROTEIN_KINASE_ST"/>
    <property type="match status" value="1"/>
</dbReference>
<dbReference type="PANTHER" id="PTHR46538">
    <property type="entry name" value="PROTEIN KINASE DOMAIN-CONTAINING PROTEIN"/>
    <property type="match status" value="1"/>
</dbReference>
<dbReference type="Gene3D" id="1.10.510.10">
    <property type="entry name" value="Transferase(Phosphotransferase) domain 1"/>
    <property type="match status" value="1"/>
</dbReference>
<dbReference type="InterPro" id="IPR011009">
    <property type="entry name" value="Kinase-like_dom_sf"/>
</dbReference>
<reference evidence="11 12" key="1">
    <citation type="submission" date="2015-12" db="EMBL/GenBank/DDBJ databases">
        <title>The genome of Folsomia candida.</title>
        <authorList>
            <person name="Faddeeva A."/>
            <person name="Derks M.F."/>
            <person name="Anvar Y."/>
            <person name="Smit S."/>
            <person name="Van Straalen N."/>
            <person name="Roelofs D."/>
        </authorList>
    </citation>
    <scope>NUCLEOTIDE SEQUENCE [LARGE SCALE GENOMIC DNA]</scope>
    <source>
        <strain evidence="11 12">VU population</strain>
        <tissue evidence="11">Whole body</tissue>
    </source>
</reference>
<keyword evidence="4 7" id="KW-0547">Nucleotide-binding</keyword>
<evidence type="ECO:0000259" key="10">
    <source>
        <dbReference type="PROSITE" id="PS50011"/>
    </source>
</evidence>
<evidence type="ECO:0000256" key="6">
    <source>
        <dbReference type="ARBA" id="ARBA00022840"/>
    </source>
</evidence>
<feature type="compositionally biased region" description="Basic and acidic residues" evidence="9">
    <location>
        <begin position="598"/>
        <end position="624"/>
    </location>
</feature>
<dbReference type="PANTHER" id="PTHR46538:SF3">
    <property type="entry name" value="PROTEIN KINASE DOMAIN-CONTAINING PROTEIN"/>
    <property type="match status" value="1"/>
</dbReference>
<dbReference type="OMA" id="DESCADS"/>
<comment type="caution">
    <text evidence="11">The sequence shown here is derived from an EMBL/GenBank/DDBJ whole genome shotgun (WGS) entry which is preliminary data.</text>
</comment>
<organism evidence="11 12">
    <name type="scientific">Folsomia candida</name>
    <name type="common">Springtail</name>
    <dbReference type="NCBI Taxonomy" id="158441"/>
    <lineage>
        <taxon>Eukaryota</taxon>
        <taxon>Metazoa</taxon>
        <taxon>Ecdysozoa</taxon>
        <taxon>Arthropoda</taxon>
        <taxon>Hexapoda</taxon>
        <taxon>Collembola</taxon>
        <taxon>Entomobryomorpha</taxon>
        <taxon>Isotomoidea</taxon>
        <taxon>Isotomidae</taxon>
        <taxon>Proisotominae</taxon>
        <taxon>Folsomia</taxon>
    </lineage>
</organism>
<evidence type="ECO:0000256" key="9">
    <source>
        <dbReference type="SAM" id="MobiDB-lite"/>
    </source>
</evidence>
<dbReference type="InterPro" id="IPR008271">
    <property type="entry name" value="Ser/Thr_kinase_AS"/>
</dbReference>